<sequence length="270" mass="28940">MALPALVMAFAALHASPARADIWGYVDPQGIAHFSALQLDERYALFFRGERFDAGSTGDAGQPGRGAPQGAGMAAAPPRLLAFFEVSPNYKAVKHLLREASVRHGIEYELLQALIATESGFDTHAVSAKGAVGLMQLIPPTAERYGVRADKNSPVQKKLTDPGTNIRAGASYLHDLIQLFPGQLELAIAAYNAGEGAVQRAGNRIPNFPETRNYVKTVMQLYNHLKPPDMRATPGRVRMEMMGGRPTGRSNMVPSTGAAIPLPLGKIGLD</sequence>
<comment type="similarity">
    <text evidence="1">Belongs to the transglycosylase Slt family.</text>
</comment>
<gene>
    <name evidence="4" type="ORF">ACFPP7_00175</name>
</gene>
<reference evidence="5" key="1">
    <citation type="journal article" date="2019" name="Int. J. Syst. Evol. Microbiol.">
        <title>The Global Catalogue of Microorganisms (GCM) 10K type strain sequencing project: providing services to taxonomists for standard genome sequencing and annotation.</title>
        <authorList>
            <consortium name="The Broad Institute Genomics Platform"/>
            <consortium name="The Broad Institute Genome Sequencing Center for Infectious Disease"/>
            <person name="Wu L."/>
            <person name="Ma J."/>
        </authorList>
    </citation>
    <scope>NUCLEOTIDE SEQUENCE [LARGE SCALE GENOMIC DNA]</scope>
    <source>
        <strain evidence="5">CGMCC 4.7277</strain>
    </source>
</reference>
<comment type="caution">
    <text evidence="4">The sequence shown here is derived from an EMBL/GenBank/DDBJ whole genome shotgun (WGS) entry which is preliminary data.</text>
</comment>
<evidence type="ECO:0000313" key="4">
    <source>
        <dbReference type="EMBL" id="MFC5519333.1"/>
    </source>
</evidence>
<evidence type="ECO:0000313" key="5">
    <source>
        <dbReference type="Proteomes" id="UP001596084"/>
    </source>
</evidence>
<dbReference type="PANTHER" id="PTHR37423">
    <property type="entry name" value="SOLUBLE LYTIC MUREIN TRANSGLYCOSYLASE-RELATED"/>
    <property type="match status" value="1"/>
</dbReference>
<evidence type="ECO:0000256" key="2">
    <source>
        <dbReference type="SAM" id="SignalP"/>
    </source>
</evidence>
<keyword evidence="5" id="KW-1185">Reference proteome</keyword>
<evidence type="ECO:0000259" key="3">
    <source>
        <dbReference type="Pfam" id="PF01464"/>
    </source>
</evidence>
<dbReference type="Proteomes" id="UP001596084">
    <property type="component" value="Unassembled WGS sequence"/>
</dbReference>
<dbReference type="CDD" id="cd00254">
    <property type="entry name" value="LT-like"/>
    <property type="match status" value="1"/>
</dbReference>
<name>A0ABW0Q3S5_9BURK</name>
<protein>
    <submittedName>
        <fullName evidence="4">Lytic transglycosylase domain-containing protein</fullName>
    </submittedName>
</protein>
<proteinExistence type="inferred from homology"/>
<feature type="domain" description="Transglycosylase SLT" evidence="3">
    <location>
        <begin position="97"/>
        <end position="204"/>
    </location>
</feature>
<organism evidence="4 5">
    <name type="scientific">Polaromonas jejuensis</name>
    <dbReference type="NCBI Taxonomy" id="457502"/>
    <lineage>
        <taxon>Bacteria</taxon>
        <taxon>Pseudomonadati</taxon>
        <taxon>Pseudomonadota</taxon>
        <taxon>Betaproteobacteria</taxon>
        <taxon>Burkholderiales</taxon>
        <taxon>Comamonadaceae</taxon>
        <taxon>Polaromonas</taxon>
    </lineage>
</organism>
<dbReference type="EMBL" id="JBHSMX010000003">
    <property type="protein sequence ID" value="MFC5519333.1"/>
    <property type="molecule type" value="Genomic_DNA"/>
</dbReference>
<evidence type="ECO:0000256" key="1">
    <source>
        <dbReference type="ARBA" id="ARBA00007734"/>
    </source>
</evidence>
<dbReference type="Gene3D" id="1.10.530.10">
    <property type="match status" value="1"/>
</dbReference>
<feature type="chain" id="PRO_5046164072" evidence="2">
    <location>
        <begin position="21"/>
        <end position="270"/>
    </location>
</feature>
<dbReference type="RefSeq" id="WP_068831591.1">
    <property type="nucleotide sequence ID" value="NZ_JBHSMX010000003.1"/>
</dbReference>
<dbReference type="PANTHER" id="PTHR37423:SF2">
    <property type="entry name" value="MEMBRANE-BOUND LYTIC MUREIN TRANSGLYCOSYLASE C"/>
    <property type="match status" value="1"/>
</dbReference>
<dbReference type="SUPFAM" id="SSF53955">
    <property type="entry name" value="Lysozyme-like"/>
    <property type="match status" value="1"/>
</dbReference>
<accession>A0ABW0Q3S5</accession>
<dbReference type="InterPro" id="IPR008258">
    <property type="entry name" value="Transglycosylase_SLT_dom_1"/>
</dbReference>
<dbReference type="InterPro" id="IPR023346">
    <property type="entry name" value="Lysozyme-like_dom_sf"/>
</dbReference>
<dbReference type="Pfam" id="PF01464">
    <property type="entry name" value="SLT"/>
    <property type="match status" value="1"/>
</dbReference>
<keyword evidence="2" id="KW-0732">Signal</keyword>
<feature type="signal peptide" evidence="2">
    <location>
        <begin position="1"/>
        <end position="20"/>
    </location>
</feature>